<protein>
    <submittedName>
        <fullName evidence="1">Uncharacterized protein</fullName>
    </submittedName>
</protein>
<sequence>MSESNVTNTNRYQVIAYKDFTCTEWCKKQMENVLCIGRRKVNKELENKSPATDTCRSGFDLLSKIGAKPSFCNLHTFKV</sequence>
<proteinExistence type="predicted"/>
<gene>
    <name evidence="1" type="ORF">ISN45_Aa03g028690</name>
</gene>
<dbReference type="Proteomes" id="UP000694240">
    <property type="component" value="Chromosome 8"/>
</dbReference>
<organism evidence="1 2">
    <name type="scientific">Arabidopsis thaliana x Arabidopsis arenosa</name>
    <dbReference type="NCBI Taxonomy" id="1240361"/>
    <lineage>
        <taxon>Eukaryota</taxon>
        <taxon>Viridiplantae</taxon>
        <taxon>Streptophyta</taxon>
        <taxon>Embryophyta</taxon>
        <taxon>Tracheophyta</taxon>
        <taxon>Spermatophyta</taxon>
        <taxon>Magnoliopsida</taxon>
        <taxon>eudicotyledons</taxon>
        <taxon>Gunneridae</taxon>
        <taxon>Pentapetalae</taxon>
        <taxon>rosids</taxon>
        <taxon>malvids</taxon>
        <taxon>Brassicales</taxon>
        <taxon>Brassicaceae</taxon>
        <taxon>Camelineae</taxon>
        <taxon>Arabidopsis</taxon>
    </lineage>
</organism>
<keyword evidence="2" id="KW-1185">Reference proteome</keyword>
<dbReference type="EMBL" id="JAEFBK010000008">
    <property type="protein sequence ID" value="KAG7578695.1"/>
    <property type="molecule type" value="Genomic_DNA"/>
</dbReference>
<comment type="caution">
    <text evidence="1">The sequence shown here is derived from an EMBL/GenBank/DDBJ whole genome shotgun (WGS) entry which is preliminary data.</text>
</comment>
<accession>A0A8T2B031</accession>
<reference evidence="1 2" key="1">
    <citation type="submission" date="2020-12" db="EMBL/GenBank/DDBJ databases">
        <title>Concerted genomic and epigenomic changes stabilize Arabidopsis allopolyploids.</title>
        <authorList>
            <person name="Chen Z."/>
        </authorList>
    </citation>
    <scope>NUCLEOTIDE SEQUENCE [LARGE SCALE GENOMIC DNA]</scope>
    <source>
        <strain evidence="1">Allo738</strain>
        <tissue evidence="1">Leaf</tissue>
    </source>
</reference>
<name>A0A8T2B031_9BRAS</name>
<evidence type="ECO:0000313" key="2">
    <source>
        <dbReference type="Proteomes" id="UP000694240"/>
    </source>
</evidence>
<dbReference type="AlphaFoldDB" id="A0A8T2B031"/>
<evidence type="ECO:0000313" key="1">
    <source>
        <dbReference type="EMBL" id="KAG7578695.1"/>
    </source>
</evidence>